<feature type="transmembrane region" description="Helical" evidence="2">
    <location>
        <begin position="226"/>
        <end position="255"/>
    </location>
</feature>
<keyword evidence="4" id="KW-1185">Reference proteome</keyword>
<name>A0ABS6T3M1_9RHOB</name>
<feature type="transmembrane region" description="Helical" evidence="2">
    <location>
        <begin position="136"/>
        <end position="154"/>
    </location>
</feature>
<evidence type="ECO:0000256" key="2">
    <source>
        <dbReference type="SAM" id="Phobius"/>
    </source>
</evidence>
<evidence type="ECO:0000313" key="3">
    <source>
        <dbReference type="EMBL" id="MBV7379823.1"/>
    </source>
</evidence>
<feature type="compositionally biased region" description="Basic and acidic residues" evidence="1">
    <location>
        <begin position="484"/>
        <end position="501"/>
    </location>
</feature>
<feature type="transmembrane region" description="Helical" evidence="2">
    <location>
        <begin position="345"/>
        <end position="369"/>
    </location>
</feature>
<dbReference type="InterPro" id="IPR051533">
    <property type="entry name" value="WaaL-like"/>
</dbReference>
<keyword evidence="2" id="KW-0812">Transmembrane</keyword>
<dbReference type="Proteomes" id="UP000756530">
    <property type="component" value="Unassembled WGS sequence"/>
</dbReference>
<feature type="transmembrane region" description="Helical" evidence="2">
    <location>
        <begin position="267"/>
        <end position="285"/>
    </location>
</feature>
<protein>
    <submittedName>
        <fullName evidence="3">O-antigen ligase domain-containing protein</fullName>
    </submittedName>
</protein>
<feature type="transmembrane region" description="Helical" evidence="2">
    <location>
        <begin position="198"/>
        <end position="219"/>
    </location>
</feature>
<keyword evidence="2" id="KW-0472">Membrane</keyword>
<keyword evidence="3" id="KW-0436">Ligase</keyword>
<dbReference type="EMBL" id="JAHUZE010000003">
    <property type="protein sequence ID" value="MBV7379823.1"/>
    <property type="molecule type" value="Genomic_DNA"/>
</dbReference>
<sequence>MATSEQSFDLGKNSSELAKYVTDMGNRVRLPIPVLIYLLTVVTPILVNVGPLLLSGLRIFLIIMVVPLGINLLRGKYGRILVTDILFGLYVAWAMIALIVNNPDRVVEFVGAYAVEFLGGYLIGRAYVRKKEDFVALIRLLVIIIVLLLPFAIFESLTGRPPIIETIRKLPGVSSVGILDIYQRMGLERVQAVFAHPIHYGLFCSAAFSFVMVGFRGIWSMTMRLIVGALIGLSVFLSLSSGALLPVILQLFLIVWATVFRNFERRWLLLLGLFAFLYVAIDLGSNRTPLKVFFSYATFSAHNAYWRGIIFEWGMINVKGSPIFGIGLHDWVRPHFMRSASVDNFWLLNAMTYGIPGFLLLFSGFVVGVLRVSLRRFTGDPILWQLRRAWVFCFIGLSFTLATVHIWTAVLSFVFFLYGAGMWFVTASDAQTMKGELPDNPEMTKRGMAFRHNQIGDEKRFSRDMHVAEPTVSVEGNRNGKSHVRSEAPKYTRFDPNDDRT</sequence>
<dbReference type="GO" id="GO:0016874">
    <property type="term" value="F:ligase activity"/>
    <property type="evidence" value="ECO:0007669"/>
    <property type="project" value="UniProtKB-KW"/>
</dbReference>
<dbReference type="PANTHER" id="PTHR37422:SF13">
    <property type="entry name" value="LIPOPOLYSACCHARIDE BIOSYNTHESIS PROTEIN PA4999-RELATED"/>
    <property type="match status" value="1"/>
</dbReference>
<evidence type="ECO:0000313" key="4">
    <source>
        <dbReference type="Proteomes" id="UP000756530"/>
    </source>
</evidence>
<evidence type="ECO:0000256" key="1">
    <source>
        <dbReference type="SAM" id="MobiDB-lite"/>
    </source>
</evidence>
<feature type="region of interest" description="Disordered" evidence="1">
    <location>
        <begin position="472"/>
        <end position="501"/>
    </location>
</feature>
<gene>
    <name evidence="3" type="ORF">KJP28_12895</name>
</gene>
<dbReference type="PANTHER" id="PTHR37422">
    <property type="entry name" value="TEICHURONIC ACID BIOSYNTHESIS PROTEIN TUAE"/>
    <property type="match status" value="1"/>
</dbReference>
<feature type="transmembrane region" description="Helical" evidence="2">
    <location>
        <begin position="28"/>
        <end position="47"/>
    </location>
</feature>
<proteinExistence type="predicted"/>
<accession>A0ABS6T3M1</accession>
<keyword evidence="2" id="KW-1133">Transmembrane helix</keyword>
<dbReference type="RefSeq" id="WP_218393015.1">
    <property type="nucleotide sequence ID" value="NZ_JAHUZE010000003.1"/>
</dbReference>
<organism evidence="3 4">
    <name type="scientific">Maritimibacter dapengensis</name>
    <dbReference type="NCBI Taxonomy" id="2836868"/>
    <lineage>
        <taxon>Bacteria</taxon>
        <taxon>Pseudomonadati</taxon>
        <taxon>Pseudomonadota</taxon>
        <taxon>Alphaproteobacteria</taxon>
        <taxon>Rhodobacterales</taxon>
        <taxon>Roseobacteraceae</taxon>
        <taxon>Maritimibacter</taxon>
    </lineage>
</organism>
<feature type="transmembrane region" description="Helical" evidence="2">
    <location>
        <begin position="389"/>
        <end position="418"/>
    </location>
</feature>
<feature type="transmembrane region" description="Helical" evidence="2">
    <location>
        <begin position="80"/>
        <end position="100"/>
    </location>
</feature>
<feature type="transmembrane region" description="Helical" evidence="2">
    <location>
        <begin position="53"/>
        <end position="73"/>
    </location>
</feature>
<feature type="transmembrane region" description="Helical" evidence="2">
    <location>
        <begin position="106"/>
        <end position="124"/>
    </location>
</feature>
<comment type="caution">
    <text evidence="3">The sequence shown here is derived from an EMBL/GenBank/DDBJ whole genome shotgun (WGS) entry which is preliminary data.</text>
</comment>
<reference evidence="3 4" key="1">
    <citation type="submission" date="2021-05" db="EMBL/GenBank/DDBJ databases">
        <title>Culturable bacteria isolated from Daya Bay.</title>
        <authorList>
            <person name="Zheng W."/>
            <person name="Yu S."/>
            <person name="Huang Y."/>
        </authorList>
    </citation>
    <scope>NUCLEOTIDE SEQUENCE [LARGE SCALE GENOMIC DNA]</scope>
    <source>
        <strain evidence="3 4">DP4N28-5</strain>
    </source>
</reference>